<dbReference type="RefSeq" id="WP_156005768.1">
    <property type="nucleotide sequence ID" value="NZ_CP046276.1"/>
</dbReference>
<dbReference type="NCBIfam" id="TIGR01484">
    <property type="entry name" value="HAD-SF-IIB"/>
    <property type="match status" value="1"/>
</dbReference>
<dbReference type="InterPro" id="IPR000150">
    <property type="entry name" value="Cof"/>
</dbReference>
<dbReference type="EMBL" id="CP046276">
    <property type="protein sequence ID" value="QGS51618.1"/>
    <property type="molecule type" value="Genomic_DNA"/>
</dbReference>
<gene>
    <name evidence="1" type="ORF">STABA_v1c02510</name>
</gene>
<dbReference type="AlphaFoldDB" id="A0A6I6CBN8"/>
<dbReference type="InterPro" id="IPR023214">
    <property type="entry name" value="HAD_sf"/>
</dbReference>
<dbReference type="SUPFAM" id="SSF56784">
    <property type="entry name" value="HAD-like"/>
    <property type="match status" value="1"/>
</dbReference>
<dbReference type="Pfam" id="PF08282">
    <property type="entry name" value="Hydrolase_3"/>
    <property type="match status" value="1"/>
</dbReference>
<dbReference type="Proteomes" id="UP000424468">
    <property type="component" value="Chromosome"/>
</dbReference>
<dbReference type="PANTHER" id="PTHR10000:SF55">
    <property type="entry name" value="5-AMINO-6-(5-PHOSPHO-D-RIBITYLAMINO)URACIL PHOSPHATASE YCSE"/>
    <property type="match status" value="1"/>
</dbReference>
<sequence length="274" mass="31000">MINKNIELIALDMDGTSYKSLGKHIESNLEPINKVLENGKKVVFVTGRPFESEANELHLYNFKKNESFMIAFNGAVIYDILEKKVIQENVIQKGIVEKVFEILNKEEYKDTSIWAYSKNNKGIFINKSIEDNKLVEVETKLFDGIIHIVGKNTIFTDCYKILLIDFDKKLIEELKEIGLNVFWHDGSISAEVTSKNVDKAIALKYILKHYNIDPSQVMAMGDGANDIPMLDYAGLSIVPANAKDEIKKHAKVISKYTFLEGAVGMAIKKYILGE</sequence>
<accession>A0A6I6CBN8</accession>
<dbReference type="PROSITE" id="PS01229">
    <property type="entry name" value="COF_2"/>
    <property type="match status" value="1"/>
</dbReference>
<dbReference type="SFLD" id="SFLDS00003">
    <property type="entry name" value="Haloacid_Dehalogenase"/>
    <property type="match status" value="1"/>
</dbReference>
<dbReference type="Gene3D" id="3.30.1240.10">
    <property type="match status" value="1"/>
</dbReference>
<dbReference type="InterPro" id="IPR036412">
    <property type="entry name" value="HAD-like_sf"/>
</dbReference>
<evidence type="ECO:0000313" key="2">
    <source>
        <dbReference type="Proteomes" id="UP000424468"/>
    </source>
</evidence>
<dbReference type="GO" id="GO:0005829">
    <property type="term" value="C:cytosol"/>
    <property type="evidence" value="ECO:0007669"/>
    <property type="project" value="TreeGrafter"/>
</dbReference>
<dbReference type="Gene3D" id="3.40.50.1000">
    <property type="entry name" value="HAD superfamily/HAD-like"/>
    <property type="match status" value="1"/>
</dbReference>
<dbReference type="SFLD" id="SFLDG01140">
    <property type="entry name" value="C2.B:_Phosphomannomutase_and_P"/>
    <property type="match status" value="1"/>
</dbReference>
<keyword evidence="2" id="KW-1185">Reference proteome</keyword>
<dbReference type="GO" id="GO:0016791">
    <property type="term" value="F:phosphatase activity"/>
    <property type="evidence" value="ECO:0007669"/>
    <property type="project" value="TreeGrafter"/>
</dbReference>
<dbReference type="NCBIfam" id="TIGR00099">
    <property type="entry name" value="Cof-subfamily"/>
    <property type="match status" value="1"/>
</dbReference>
<proteinExistence type="predicted"/>
<evidence type="ECO:0000313" key="1">
    <source>
        <dbReference type="EMBL" id="QGS51618.1"/>
    </source>
</evidence>
<dbReference type="OrthoDB" id="388819at2"/>
<organism evidence="1 2">
    <name type="scientific">Spiroplasma tabanidicola</name>
    <dbReference type="NCBI Taxonomy" id="324079"/>
    <lineage>
        <taxon>Bacteria</taxon>
        <taxon>Bacillati</taxon>
        <taxon>Mycoplasmatota</taxon>
        <taxon>Mollicutes</taxon>
        <taxon>Entomoplasmatales</taxon>
        <taxon>Spiroplasmataceae</taxon>
        <taxon>Spiroplasma</taxon>
    </lineage>
</organism>
<protein>
    <submittedName>
        <fullName evidence="1">HAD superfamily hydrolase</fullName>
    </submittedName>
</protein>
<dbReference type="InterPro" id="IPR006379">
    <property type="entry name" value="HAD-SF_hydro_IIB"/>
</dbReference>
<name>A0A6I6CBN8_9MOLU</name>
<reference evidence="1 2" key="1">
    <citation type="submission" date="2019-11" db="EMBL/GenBank/DDBJ databases">
        <title>Complete genome sequence of Spiroplasma tabanidicola TAUS-1 (DSM 22603).</title>
        <authorList>
            <person name="Huang C.-T."/>
            <person name="Lin Y.-C."/>
            <person name="Kuo C.-H."/>
        </authorList>
    </citation>
    <scope>NUCLEOTIDE SEQUENCE [LARGE SCALE GENOMIC DNA]</scope>
    <source>
        <strain evidence="1 2">TAUS-1</strain>
    </source>
</reference>
<keyword evidence="1" id="KW-0378">Hydrolase</keyword>
<dbReference type="KEGG" id="stab:STABA_v1c02510"/>
<dbReference type="PANTHER" id="PTHR10000">
    <property type="entry name" value="PHOSPHOSERINE PHOSPHATASE"/>
    <property type="match status" value="1"/>
</dbReference>
<dbReference type="GO" id="GO:0000287">
    <property type="term" value="F:magnesium ion binding"/>
    <property type="evidence" value="ECO:0007669"/>
    <property type="project" value="TreeGrafter"/>
</dbReference>